<evidence type="ECO:0000313" key="1">
    <source>
        <dbReference type="EMBL" id="OMJ09934.1"/>
    </source>
</evidence>
<dbReference type="AlphaFoldDB" id="A0A1R1X5P2"/>
<dbReference type="EMBL" id="LSSM01006846">
    <property type="protein sequence ID" value="OMJ09934.1"/>
    <property type="molecule type" value="Genomic_DNA"/>
</dbReference>
<keyword evidence="2" id="KW-1185">Reference proteome</keyword>
<dbReference type="OrthoDB" id="5545891at2759"/>
<reference evidence="2" key="1">
    <citation type="submission" date="2017-01" db="EMBL/GenBank/DDBJ databases">
        <authorList>
            <person name="Wang Y."/>
            <person name="White M."/>
            <person name="Kvist S."/>
            <person name="Moncalvo J.-M."/>
        </authorList>
    </citation>
    <scope>NUCLEOTIDE SEQUENCE [LARGE SCALE GENOMIC DNA]</scope>
    <source>
        <strain evidence="2">ID-206-W2</strain>
    </source>
</reference>
<proteinExistence type="predicted"/>
<gene>
    <name evidence="1" type="ORF">AYI69_g10446</name>
</gene>
<evidence type="ECO:0000313" key="2">
    <source>
        <dbReference type="Proteomes" id="UP000187429"/>
    </source>
</evidence>
<protein>
    <submittedName>
        <fullName evidence="1">Uncharacterized protein</fullName>
    </submittedName>
</protein>
<name>A0A1R1X5P2_9FUNG</name>
<sequence length="209" mass="23731">MEQQLLDKISELNDKINSLMEKGNSDDENIEDNYITDRSQMCDLQTYPRLIESLPSLEEDIFRAPLSEEEKREMIHSCPRTVGNKYSPPPLNDEAPYIIKKMNTSYYSIQSFLAQATRPVDFYVHQLLQLDEVPPDDPRIMFASTMSILLAEAGTMITQARLENLHQGLNLPGRAVQRPRKPLKLHAAGPFACAEAWQCAACDCIFLPS</sequence>
<organism evidence="1 2">
    <name type="scientific">Smittium culicis</name>
    <dbReference type="NCBI Taxonomy" id="133412"/>
    <lineage>
        <taxon>Eukaryota</taxon>
        <taxon>Fungi</taxon>
        <taxon>Fungi incertae sedis</taxon>
        <taxon>Zoopagomycota</taxon>
        <taxon>Kickxellomycotina</taxon>
        <taxon>Harpellomycetes</taxon>
        <taxon>Harpellales</taxon>
        <taxon>Legeriomycetaceae</taxon>
        <taxon>Smittium</taxon>
    </lineage>
</organism>
<dbReference type="Proteomes" id="UP000187429">
    <property type="component" value="Unassembled WGS sequence"/>
</dbReference>
<accession>A0A1R1X5P2</accession>
<comment type="caution">
    <text evidence="1">The sequence shown here is derived from an EMBL/GenBank/DDBJ whole genome shotgun (WGS) entry which is preliminary data.</text>
</comment>